<dbReference type="Gene3D" id="3.40.630.30">
    <property type="match status" value="1"/>
</dbReference>
<proteinExistence type="predicted"/>
<evidence type="ECO:0000313" key="4">
    <source>
        <dbReference type="EMBL" id="PPC74181.1"/>
    </source>
</evidence>
<protein>
    <submittedName>
        <fullName evidence="4">N-acetyltransferase</fullName>
    </submittedName>
</protein>
<dbReference type="InterPro" id="IPR016181">
    <property type="entry name" value="Acyl_CoA_acyltransferase"/>
</dbReference>
<dbReference type="SUPFAM" id="SSF55729">
    <property type="entry name" value="Acyl-CoA N-acyltransferases (Nat)"/>
    <property type="match status" value="1"/>
</dbReference>
<accession>A0A2S5KH97</accession>
<evidence type="ECO:0000256" key="2">
    <source>
        <dbReference type="ARBA" id="ARBA00023315"/>
    </source>
</evidence>
<dbReference type="InterPro" id="IPR050832">
    <property type="entry name" value="Bact_Acetyltransf"/>
</dbReference>
<dbReference type="AlphaFoldDB" id="A0A2S5KH97"/>
<reference evidence="4 5" key="1">
    <citation type="submission" date="2018-02" db="EMBL/GenBank/DDBJ databases">
        <title>novel marine gammaproteobacteria from coastal saline agro ecosystem.</title>
        <authorList>
            <person name="Krishnan R."/>
            <person name="Ramesh Kumar N."/>
        </authorList>
    </citation>
    <scope>NUCLEOTIDE SEQUENCE [LARGE SCALE GENOMIC DNA]</scope>
    <source>
        <strain evidence="4 5">228</strain>
    </source>
</reference>
<sequence>MKIQCFDSHQEDAVKQLYTLVRQYNTEVMGYNDARPLNVLAWNDREELVGGVGGRTIYGHFLVEVVWVAADSRRSGLGRQLMETAEQEARARGCTAAQVDTLSFQGREFYAHLGFTVVGQIDNFPPGHQRYFMHKLYT</sequence>
<dbReference type="Pfam" id="PF00583">
    <property type="entry name" value="Acetyltransf_1"/>
    <property type="match status" value="1"/>
</dbReference>
<gene>
    <name evidence="4" type="ORF">C4K68_27655</name>
</gene>
<keyword evidence="2" id="KW-0012">Acyltransferase</keyword>
<dbReference type="PANTHER" id="PTHR43877">
    <property type="entry name" value="AMINOALKYLPHOSPHONATE N-ACETYLTRANSFERASE-RELATED-RELATED"/>
    <property type="match status" value="1"/>
</dbReference>
<feature type="domain" description="N-acetyltransferase" evidence="3">
    <location>
        <begin position="1"/>
        <end position="138"/>
    </location>
</feature>
<dbReference type="InterPro" id="IPR000182">
    <property type="entry name" value="GNAT_dom"/>
</dbReference>
<evidence type="ECO:0000313" key="5">
    <source>
        <dbReference type="Proteomes" id="UP000238196"/>
    </source>
</evidence>
<evidence type="ECO:0000259" key="3">
    <source>
        <dbReference type="PROSITE" id="PS51186"/>
    </source>
</evidence>
<dbReference type="GO" id="GO:0016747">
    <property type="term" value="F:acyltransferase activity, transferring groups other than amino-acyl groups"/>
    <property type="evidence" value="ECO:0007669"/>
    <property type="project" value="InterPro"/>
</dbReference>
<dbReference type="PANTHER" id="PTHR43877:SF2">
    <property type="entry name" value="AMINOALKYLPHOSPHONATE N-ACETYLTRANSFERASE-RELATED"/>
    <property type="match status" value="1"/>
</dbReference>
<comment type="caution">
    <text evidence="4">The sequence shown here is derived from an EMBL/GenBank/DDBJ whole genome shotgun (WGS) entry which is preliminary data.</text>
</comment>
<keyword evidence="1" id="KW-0808">Transferase</keyword>
<dbReference type="Proteomes" id="UP000238196">
    <property type="component" value="Unassembled WGS sequence"/>
</dbReference>
<dbReference type="PROSITE" id="PS51186">
    <property type="entry name" value="GNAT"/>
    <property type="match status" value="1"/>
</dbReference>
<organism evidence="4 5">
    <name type="scientific">Proteobacteria bacterium 228</name>
    <dbReference type="NCBI Taxonomy" id="2083153"/>
    <lineage>
        <taxon>Bacteria</taxon>
        <taxon>Pseudomonadati</taxon>
        <taxon>Pseudomonadota</taxon>
    </lineage>
</organism>
<evidence type="ECO:0000256" key="1">
    <source>
        <dbReference type="ARBA" id="ARBA00022679"/>
    </source>
</evidence>
<dbReference type="EMBL" id="PRLP01000167">
    <property type="protein sequence ID" value="PPC74181.1"/>
    <property type="molecule type" value="Genomic_DNA"/>
</dbReference>
<name>A0A2S5KH97_9PROT</name>
<dbReference type="OrthoDB" id="9787920at2"/>
<dbReference type="CDD" id="cd04301">
    <property type="entry name" value="NAT_SF"/>
    <property type="match status" value="1"/>
</dbReference>